<proteinExistence type="predicted"/>
<organism evidence="1 2">
    <name type="scientific">Subdoligranulum variabile</name>
    <dbReference type="NCBI Taxonomy" id="214851"/>
    <lineage>
        <taxon>Bacteria</taxon>
        <taxon>Bacillati</taxon>
        <taxon>Bacillota</taxon>
        <taxon>Clostridia</taxon>
        <taxon>Eubacteriales</taxon>
        <taxon>Oscillospiraceae</taxon>
        <taxon>Subdoligranulum</taxon>
    </lineage>
</organism>
<dbReference type="EMBL" id="JAGZGG010000013">
    <property type="protein sequence ID" value="MBS5332246.1"/>
    <property type="molecule type" value="Genomic_DNA"/>
</dbReference>
<reference evidence="1" key="1">
    <citation type="submission" date="2021-02" db="EMBL/GenBank/DDBJ databases">
        <title>Infant gut strain persistence is associated with maternal origin, phylogeny, and functional potential including surface adhesion and iron acquisition.</title>
        <authorList>
            <person name="Lou Y.C."/>
        </authorList>
    </citation>
    <scope>NUCLEOTIDE SEQUENCE</scope>
    <source>
        <strain evidence="1">L3_101_000M1_dasL3_101_000M1_concoct_87</strain>
    </source>
</reference>
<evidence type="ECO:0000313" key="1">
    <source>
        <dbReference type="EMBL" id="MBS5332246.1"/>
    </source>
</evidence>
<evidence type="ECO:0000313" key="2">
    <source>
        <dbReference type="Proteomes" id="UP000759273"/>
    </source>
</evidence>
<dbReference type="Proteomes" id="UP000759273">
    <property type="component" value="Unassembled WGS sequence"/>
</dbReference>
<dbReference type="AlphaFoldDB" id="A0A943D9M9"/>
<dbReference type="PROSITE" id="PS51257">
    <property type="entry name" value="PROKAR_LIPOPROTEIN"/>
    <property type="match status" value="1"/>
</dbReference>
<accession>A0A943D9M9</accession>
<name>A0A943D9M9_9FIRM</name>
<gene>
    <name evidence="1" type="ORF">KHY36_06940</name>
</gene>
<sequence length="304" mass="33064">MSVQKVKACLILCVAVLLCGCGQVLSEREIVRAVFFAQQQGQYSVCLLLADQNGGEDGVHYKTASARGATPAQALHRTEDTLPGQLYYGLLDLAALPPDSDWQTAQTLGTLLYDKAQPAPELSVFVLDDAAYSWAQDAANLYEDMKAVEQEYALHCGLQQLFTQADGCAVPGYRIDSGYDFYLLAKDAPARRVSGLPAQLAAVLCGQADNFFSAYHDGQALCKSEVNVTVEDTAVQLHLRDCTLQSLADADDDLQGFLCAELQHAFAALTNDAKADFFHLQFWHENLYGVGREAPAPTLVVVFE</sequence>
<protein>
    <submittedName>
        <fullName evidence="1">Uncharacterized protein</fullName>
    </submittedName>
</protein>
<comment type="caution">
    <text evidence="1">The sequence shown here is derived from an EMBL/GenBank/DDBJ whole genome shotgun (WGS) entry which is preliminary data.</text>
</comment>